<keyword evidence="2" id="KW-0808">Transferase</keyword>
<dbReference type="Pfam" id="PF13692">
    <property type="entry name" value="Glyco_trans_1_4"/>
    <property type="match status" value="1"/>
</dbReference>
<dbReference type="GO" id="GO:1901137">
    <property type="term" value="P:carbohydrate derivative biosynthetic process"/>
    <property type="evidence" value="ECO:0007669"/>
    <property type="project" value="UniProtKB-ARBA"/>
</dbReference>
<evidence type="ECO:0000313" key="4">
    <source>
        <dbReference type="EMBL" id="EPD29335.1"/>
    </source>
</evidence>
<dbReference type="SUPFAM" id="SSF53756">
    <property type="entry name" value="UDP-Glycosyltransferase/glycogen phosphorylase"/>
    <property type="match status" value="1"/>
</dbReference>
<comment type="caution">
    <text evidence="4">The sequence shown here is derived from an EMBL/GenBank/DDBJ whole genome shotgun (WGS) entry which is preliminary data.</text>
</comment>
<protein>
    <recommendedName>
        <fullName evidence="3">Glycosyltransferase subfamily 4-like N-terminal domain-containing protein</fullName>
    </recommendedName>
</protein>
<name>A0A9W5RCN8_9ACTO</name>
<dbReference type="PANTHER" id="PTHR45947:SF3">
    <property type="entry name" value="SULFOQUINOVOSYL TRANSFERASE SQD2"/>
    <property type="match status" value="1"/>
</dbReference>
<dbReference type="OrthoDB" id="9802525at2"/>
<evidence type="ECO:0000256" key="2">
    <source>
        <dbReference type="ARBA" id="ARBA00022679"/>
    </source>
</evidence>
<evidence type="ECO:0000256" key="1">
    <source>
        <dbReference type="ARBA" id="ARBA00022676"/>
    </source>
</evidence>
<dbReference type="InterPro" id="IPR050194">
    <property type="entry name" value="Glycosyltransferase_grp1"/>
</dbReference>
<keyword evidence="1" id="KW-0328">Glycosyltransferase</keyword>
<proteinExistence type="predicted"/>
<dbReference type="CDD" id="cd03801">
    <property type="entry name" value="GT4_PimA-like"/>
    <property type="match status" value="1"/>
</dbReference>
<dbReference type="Pfam" id="PF13439">
    <property type="entry name" value="Glyco_transf_4"/>
    <property type="match status" value="1"/>
</dbReference>
<reference evidence="4 5" key="1">
    <citation type="submission" date="2013-05" db="EMBL/GenBank/DDBJ databases">
        <title>The Genome Sequence of Actinomyces europaeus ACS-120-V-COL10B.</title>
        <authorList>
            <consortium name="The Broad Institute Genomics Platform"/>
            <person name="Earl A."/>
            <person name="Ward D."/>
            <person name="Feldgarden M."/>
            <person name="Gevers D."/>
            <person name="Saerens B."/>
            <person name="Vaneechoutte M."/>
            <person name="Walker B."/>
            <person name="Young S."/>
            <person name="Zeng Q."/>
            <person name="Gargeya S."/>
            <person name="Fitzgerald M."/>
            <person name="Haas B."/>
            <person name="Abouelleil A."/>
            <person name="Allen A.W."/>
            <person name="Alvarado L."/>
            <person name="Arachchi H.M."/>
            <person name="Berlin A.M."/>
            <person name="Chapman S.B."/>
            <person name="Gainer-Dewar J."/>
            <person name="Goldberg J."/>
            <person name="Griggs A."/>
            <person name="Gujja S."/>
            <person name="Hansen M."/>
            <person name="Howarth C."/>
            <person name="Imamovic A."/>
            <person name="Ireland A."/>
            <person name="Larimer J."/>
            <person name="McCowan C."/>
            <person name="Murphy C."/>
            <person name="Pearson M."/>
            <person name="Poon T.W."/>
            <person name="Priest M."/>
            <person name="Roberts A."/>
            <person name="Saif S."/>
            <person name="Shea T."/>
            <person name="Sisk P."/>
            <person name="Sykes S."/>
            <person name="Wortman J."/>
            <person name="Nusbaum C."/>
            <person name="Birren B."/>
        </authorList>
    </citation>
    <scope>NUCLEOTIDE SEQUENCE [LARGE SCALE GENOMIC DNA]</scope>
    <source>
        <strain evidence="4 5">ACS-120-V-Col10b</strain>
    </source>
</reference>
<dbReference type="InterPro" id="IPR028098">
    <property type="entry name" value="Glyco_trans_4-like_N"/>
</dbReference>
<dbReference type="AlphaFoldDB" id="A0A9W5RCN8"/>
<organism evidence="4 5">
    <name type="scientific">Gleimia europaea ACS-120-V-Col10b</name>
    <dbReference type="NCBI Taxonomy" id="883069"/>
    <lineage>
        <taxon>Bacteria</taxon>
        <taxon>Bacillati</taxon>
        <taxon>Actinomycetota</taxon>
        <taxon>Actinomycetes</taxon>
        <taxon>Actinomycetales</taxon>
        <taxon>Actinomycetaceae</taxon>
        <taxon>Gleimia</taxon>
    </lineage>
</organism>
<keyword evidence="5" id="KW-1185">Reference proteome</keyword>
<dbReference type="RefSeq" id="WP_016444968.1">
    <property type="nucleotide sequence ID" value="NZ_KE150268.1"/>
</dbReference>
<dbReference type="EMBL" id="AGWN01000005">
    <property type="protein sequence ID" value="EPD29335.1"/>
    <property type="molecule type" value="Genomic_DNA"/>
</dbReference>
<dbReference type="GO" id="GO:0016758">
    <property type="term" value="F:hexosyltransferase activity"/>
    <property type="evidence" value="ECO:0007669"/>
    <property type="project" value="TreeGrafter"/>
</dbReference>
<dbReference type="Gene3D" id="3.40.50.2000">
    <property type="entry name" value="Glycogen Phosphorylase B"/>
    <property type="match status" value="2"/>
</dbReference>
<evidence type="ECO:0000259" key="3">
    <source>
        <dbReference type="Pfam" id="PF13439"/>
    </source>
</evidence>
<gene>
    <name evidence="4" type="ORF">HMPREF9238_01650</name>
</gene>
<evidence type="ECO:0000313" key="5">
    <source>
        <dbReference type="Proteomes" id="UP000014387"/>
    </source>
</evidence>
<accession>A0A9W5RCN8</accession>
<sequence>MRIALVSDPYSPRVGGIETQVRNLGQALVAAGHAVTVITATPSSAARGDSTELDGAVTVRRLTARIPLSLPVNPFAGEALEQTLPTFDVVHIHTGLISPFARMAVQSCVKTGTKAILTWHSHLRGSTWWYGAVNPLPAWQRAGIRLTAVSTPAARAVAAAARNSVNVDVLPNLIFEEPWEQARQVALRRFEQEPAPAPLQVVTATRLAPRKRVLQLAEIARRARVDVHVYGDGSLRPALARPELSGGYMHLHGKVKPAQLADAYTRADVFVSPVIKEAFGIAALEARACGLPVIYRRGSGIEEFITHGYDGLEVASDTEMAAALAMLAMHPQRLHMLGKHALENQITHTWSRGLQTYLELYETWRN</sequence>
<dbReference type="Proteomes" id="UP000014387">
    <property type="component" value="Unassembled WGS sequence"/>
</dbReference>
<feature type="domain" description="Glycosyltransferase subfamily 4-like N-terminal" evidence="3">
    <location>
        <begin position="14"/>
        <end position="172"/>
    </location>
</feature>
<dbReference type="PANTHER" id="PTHR45947">
    <property type="entry name" value="SULFOQUINOVOSYL TRANSFERASE SQD2"/>
    <property type="match status" value="1"/>
</dbReference>